<gene>
    <name evidence="1" type="ORF">BBK14_14260</name>
</gene>
<protein>
    <submittedName>
        <fullName evidence="1">Uncharacterized protein</fullName>
    </submittedName>
</protein>
<name>A0A1S1R1K2_9ACTN</name>
<keyword evidence="2" id="KW-1185">Reference proteome</keyword>
<evidence type="ECO:0000313" key="2">
    <source>
        <dbReference type="Proteomes" id="UP000179769"/>
    </source>
</evidence>
<reference evidence="2" key="1">
    <citation type="submission" date="2016-07" db="EMBL/GenBank/DDBJ databases">
        <title>Frankia sp. NRRL B-16219 Genome sequencing.</title>
        <authorList>
            <person name="Ghodhbane-Gtari F."/>
            <person name="Swanson E."/>
            <person name="Gueddou A."/>
            <person name="Louati M."/>
            <person name="Nouioui I."/>
            <person name="Hezbri K."/>
            <person name="Abebe-Akele F."/>
            <person name="Simpson S."/>
            <person name="Morris K."/>
            <person name="Thomas K."/>
            <person name="Gtari M."/>
            <person name="Tisa L.S."/>
        </authorList>
    </citation>
    <scope>NUCLEOTIDE SEQUENCE [LARGE SCALE GENOMIC DNA]</scope>
    <source>
        <strain evidence="2">NRRL B-16219</strain>
    </source>
</reference>
<sequence>MPRSRPSWFAIGLRRADQLHRAPTGYTGMIGGPVAEPTLIDRIHWNCGTEHPYGGAVSSRRKRYLNPDVELLERIAHAHVAHP</sequence>
<dbReference type="AlphaFoldDB" id="A0A1S1R1K2"/>
<evidence type="ECO:0000313" key="1">
    <source>
        <dbReference type="EMBL" id="OHV38594.1"/>
    </source>
</evidence>
<comment type="caution">
    <text evidence="1">The sequence shown here is derived from an EMBL/GenBank/DDBJ whole genome shotgun (WGS) entry which is preliminary data.</text>
</comment>
<dbReference type="Proteomes" id="UP000179769">
    <property type="component" value="Unassembled WGS sequence"/>
</dbReference>
<dbReference type="EMBL" id="MAXA01000102">
    <property type="protein sequence ID" value="OHV38594.1"/>
    <property type="molecule type" value="Genomic_DNA"/>
</dbReference>
<accession>A0A1S1R1K2</accession>
<organism evidence="1 2">
    <name type="scientific">Parafrankia soli</name>
    <dbReference type="NCBI Taxonomy" id="2599596"/>
    <lineage>
        <taxon>Bacteria</taxon>
        <taxon>Bacillati</taxon>
        <taxon>Actinomycetota</taxon>
        <taxon>Actinomycetes</taxon>
        <taxon>Frankiales</taxon>
        <taxon>Frankiaceae</taxon>
        <taxon>Parafrankia</taxon>
    </lineage>
</organism>
<proteinExistence type="predicted"/>